<dbReference type="EMBL" id="FMHV01000002">
    <property type="protein sequence ID" value="SCL13549.1"/>
    <property type="molecule type" value="Genomic_DNA"/>
</dbReference>
<gene>
    <name evidence="1" type="ORF">GA0070624_0168</name>
</gene>
<organism evidence="1 2">
    <name type="scientific">Micromonospora rhizosphaerae</name>
    <dbReference type="NCBI Taxonomy" id="568872"/>
    <lineage>
        <taxon>Bacteria</taxon>
        <taxon>Bacillati</taxon>
        <taxon>Actinomycetota</taxon>
        <taxon>Actinomycetes</taxon>
        <taxon>Micromonosporales</taxon>
        <taxon>Micromonosporaceae</taxon>
        <taxon>Micromonospora</taxon>
    </lineage>
</organism>
<evidence type="ECO:0000313" key="1">
    <source>
        <dbReference type="EMBL" id="SCL13549.1"/>
    </source>
</evidence>
<accession>A0A1C6R9D8</accession>
<proteinExistence type="predicted"/>
<dbReference type="AlphaFoldDB" id="A0A1C6R9D8"/>
<dbReference type="Proteomes" id="UP000199413">
    <property type="component" value="Unassembled WGS sequence"/>
</dbReference>
<protein>
    <submittedName>
        <fullName evidence="1">Uncharacterized protein</fullName>
    </submittedName>
</protein>
<sequence>MPDNLPRFPRAEIIQRFGDEPYPRGAAICRSGHVLSMSLGLGDPVTSRGVV</sequence>
<name>A0A1C6R9D8_9ACTN</name>
<reference evidence="2" key="1">
    <citation type="submission" date="2016-06" db="EMBL/GenBank/DDBJ databases">
        <authorList>
            <person name="Varghese N."/>
            <person name="Submissions Spin"/>
        </authorList>
    </citation>
    <scope>NUCLEOTIDE SEQUENCE [LARGE SCALE GENOMIC DNA]</scope>
    <source>
        <strain evidence="2">DSM 45431</strain>
    </source>
</reference>
<evidence type="ECO:0000313" key="2">
    <source>
        <dbReference type="Proteomes" id="UP000199413"/>
    </source>
</evidence>
<keyword evidence="2" id="KW-1185">Reference proteome</keyword>